<name>A0A660L206_9ACTN</name>
<dbReference type="Pfam" id="PF01739">
    <property type="entry name" value="CheR"/>
    <property type="match status" value="2"/>
</dbReference>
<keyword evidence="2" id="KW-0808">Transferase</keyword>
<comment type="caution">
    <text evidence="2">The sequence shown here is derived from an EMBL/GenBank/DDBJ whole genome shotgun (WGS) entry which is preliminary data.</text>
</comment>
<dbReference type="EMBL" id="RBIL01000002">
    <property type="protein sequence ID" value="RKQ87458.1"/>
    <property type="molecule type" value="Genomic_DNA"/>
</dbReference>
<proteinExistence type="predicted"/>
<dbReference type="PROSITE" id="PS50123">
    <property type="entry name" value="CHER"/>
    <property type="match status" value="1"/>
</dbReference>
<dbReference type="InterPro" id="IPR000780">
    <property type="entry name" value="CheR_MeTrfase"/>
</dbReference>
<protein>
    <submittedName>
        <fullName evidence="2">Chemotaxis protein methyltransferase CheR</fullName>
    </submittedName>
</protein>
<sequence>MGELERVSGLPLTNFRDEHVDEQVARACRRLDVDDPASLARVLRADAGERRRFRRSIAISHTAMSRDPHQFALLEHELLPRLLAGGARVSAWSAGCSDGSELYSLALLLERLGALERALLLGSDLLEENLALAQVGAIDGVTDSVRARVRFEQRDLVTDGPPPGRWRLVLCRNVAIYMGPGARQRLYRNLVAALARRGVLLLGRSERLVDPGAFGLRAIAPHAYERVDG</sequence>
<keyword evidence="3" id="KW-1185">Reference proteome</keyword>
<keyword evidence="2" id="KW-0489">Methyltransferase</keyword>
<reference evidence="2 3" key="1">
    <citation type="submission" date="2018-10" db="EMBL/GenBank/DDBJ databases">
        <title>Genomic Encyclopedia of Archaeal and Bacterial Type Strains, Phase II (KMG-II): from individual species to whole genera.</title>
        <authorList>
            <person name="Goeker M."/>
        </authorList>
    </citation>
    <scope>NUCLEOTIDE SEQUENCE [LARGE SCALE GENOMIC DNA]</scope>
    <source>
        <strain evidence="2 3">DSM 14954</strain>
    </source>
</reference>
<dbReference type="Gene3D" id="3.40.50.150">
    <property type="entry name" value="Vaccinia Virus protein VP39"/>
    <property type="match status" value="2"/>
</dbReference>
<evidence type="ECO:0000313" key="3">
    <source>
        <dbReference type="Proteomes" id="UP000278962"/>
    </source>
</evidence>
<evidence type="ECO:0000259" key="1">
    <source>
        <dbReference type="PROSITE" id="PS50123"/>
    </source>
</evidence>
<dbReference type="InterPro" id="IPR022642">
    <property type="entry name" value="CheR_C"/>
</dbReference>
<dbReference type="PANTHER" id="PTHR24422:SF27">
    <property type="entry name" value="PROTEIN-GLUTAMATE O-METHYLTRANSFERASE"/>
    <property type="match status" value="1"/>
</dbReference>
<dbReference type="Proteomes" id="UP000278962">
    <property type="component" value="Unassembled WGS sequence"/>
</dbReference>
<dbReference type="GO" id="GO:0008757">
    <property type="term" value="F:S-adenosylmethionine-dependent methyltransferase activity"/>
    <property type="evidence" value="ECO:0007669"/>
    <property type="project" value="InterPro"/>
</dbReference>
<dbReference type="SUPFAM" id="SSF53335">
    <property type="entry name" value="S-adenosyl-L-methionine-dependent methyltransferases"/>
    <property type="match status" value="1"/>
</dbReference>
<evidence type="ECO:0000313" key="2">
    <source>
        <dbReference type="EMBL" id="RKQ87458.1"/>
    </source>
</evidence>
<dbReference type="GO" id="GO:0032259">
    <property type="term" value="P:methylation"/>
    <property type="evidence" value="ECO:0007669"/>
    <property type="project" value="UniProtKB-KW"/>
</dbReference>
<organism evidence="2 3">
    <name type="scientific">Solirubrobacter pauli</name>
    <dbReference type="NCBI Taxonomy" id="166793"/>
    <lineage>
        <taxon>Bacteria</taxon>
        <taxon>Bacillati</taxon>
        <taxon>Actinomycetota</taxon>
        <taxon>Thermoleophilia</taxon>
        <taxon>Solirubrobacterales</taxon>
        <taxon>Solirubrobacteraceae</taxon>
        <taxon>Solirubrobacter</taxon>
    </lineage>
</organism>
<dbReference type="RefSeq" id="WP_170179457.1">
    <property type="nucleotide sequence ID" value="NZ_RBIL01000002.1"/>
</dbReference>
<accession>A0A660L206</accession>
<gene>
    <name evidence="2" type="ORF">C8N24_5480</name>
</gene>
<dbReference type="AlphaFoldDB" id="A0A660L206"/>
<dbReference type="InterPro" id="IPR029063">
    <property type="entry name" value="SAM-dependent_MTases_sf"/>
</dbReference>
<feature type="domain" description="CheR-type methyltransferase" evidence="1">
    <location>
        <begin position="1"/>
        <end position="229"/>
    </location>
</feature>
<dbReference type="InterPro" id="IPR050903">
    <property type="entry name" value="Bact_Chemotaxis_MeTrfase"/>
</dbReference>
<dbReference type="PANTHER" id="PTHR24422">
    <property type="entry name" value="CHEMOTAXIS PROTEIN METHYLTRANSFERASE"/>
    <property type="match status" value="1"/>
</dbReference>
<dbReference type="SMART" id="SM00138">
    <property type="entry name" value="MeTrc"/>
    <property type="match status" value="1"/>
</dbReference>